<evidence type="ECO:0000313" key="1">
    <source>
        <dbReference type="EMBL" id="RWS25324.1"/>
    </source>
</evidence>
<dbReference type="VEuPathDB" id="VectorBase:LDEU006716"/>
<dbReference type="Proteomes" id="UP000288716">
    <property type="component" value="Unassembled WGS sequence"/>
</dbReference>
<dbReference type="PANTHER" id="PTHR33568:SF3">
    <property type="entry name" value="DNA-DIRECTED DNA POLYMERASE"/>
    <property type="match status" value="1"/>
</dbReference>
<reference evidence="1 2" key="1">
    <citation type="journal article" date="2018" name="Gigascience">
        <title>Genomes of trombidid mites reveal novel predicted allergens and laterally-transferred genes associated with secondary metabolism.</title>
        <authorList>
            <person name="Dong X."/>
            <person name="Chaisiri K."/>
            <person name="Xia D."/>
            <person name="Armstrong S.D."/>
            <person name="Fang Y."/>
            <person name="Donnelly M.J."/>
            <person name="Kadowaki T."/>
            <person name="McGarry J.W."/>
            <person name="Darby A.C."/>
            <person name="Makepeace B.L."/>
        </authorList>
    </citation>
    <scope>NUCLEOTIDE SEQUENCE [LARGE SCALE GENOMIC DNA]</scope>
    <source>
        <strain evidence="1">UoL-UT</strain>
    </source>
</reference>
<gene>
    <name evidence="1" type="ORF">B4U80_01997</name>
</gene>
<dbReference type="STRING" id="299467.A0A443SCY1"/>
<accession>A0A443SCY1</accession>
<dbReference type="Gene3D" id="1.10.287.690">
    <property type="entry name" value="Helix hairpin bin"/>
    <property type="match status" value="1"/>
</dbReference>
<evidence type="ECO:0000313" key="2">
    <source>
        <dbReference type="Proteomes" id="UP000288716"/>
    </source>
</evidence>
<proteinExistence type="predicted"/>
<protein>
    <submittedName>
        <fullName evidence="1">Uncharacterized protein</fullName>
    </submittedName>
</protein>
<dbReference type="Gene3D" id="3.90.1600.10">
    <property type="entry name" value="Palm domain of DNA polymerase"/>
    <property type="match status" value="1"/>
</dbReference>
<dbReference type="InterPro" id="IPR043502">
    <property type="entry name" value="DNA/RNA_pol_sf"/>
</dbReference>
<organism evidence="1 2">
    <name type="scientific">Leptotrombidium deliense</name>
    <dbReference type="NCBI Taxonomy" id="299467"/>
    <lineage>
        <taxon>Eukaryota</taxon>
        <taxon>Metazoa</taxon>
        <taxon>Ecdysozoa</taxon>
        <taxon>Arthropoda</taxon>
        <taxon>Chelicerata</taxon>
        <taxon>Arachnida</taxon>
        <taxon>Acari</taxon>
        <taxon>Acariformes</taxon>
        <taxon>Trombidiformes</taxon>
        <taxon>Prostigmata</taxon>
        <taxon>Anystina</taxon>
        <taxon>Parasitengona</taxon>
        <taxon>Trombiculoidea</taxon>
        <taxon>Trombiculidae</taxon>
        <taxon>Leptotrombidium</taxon>
    </lineage>
</organism>
<dbReference type="SUPFAM" id="SSF56672">
    <property type="entry name" value="DNA/RNA polymerases"/>
    <property type="match status" value="1"/>
</dbReference>
<dbReference type="InterPro" id="IPR023211">
    <property type="entry name" value="DNA_pol_palm_dom_sf"/>
</dbReference>
<name>A0A443SCY1_9ACAR</name>
<keyword evidence="2" id="KW-1185">Reference proteome</keyword>
<dbReference type="GO" id="GO:0071897">
    <property type="term" value="P:DNA biosynthetic process"/>
    <property type="evidence" value="ECO:0007669"/>
    <property type="project" value="UniProtKB-ARBA"/>
</dbReference>
<dbReference type="OrthoDB" id="6513969at2759"/>
<dbReference type="AlphaFoldDB" id="A0A443SCY1"/>
<dbReference type="EMBL" id="NCKV01003831">
    <property type="protein sequence ID" value="RWS25324.1"/>
    <property type="molecule type" value="Genomic_DNA"/>
</dbReference>
<sequence length="302" mass="35016">MFMRIKEQASGYPAHITTEAEKDKFIDNYYMNTGIQLTKNEIEHNPGLRTIAKLLLNMIWGKYAQQSNKPKTKICRNFQEYWRILNDSSLKIIGEVDISEDEILIKYKDREITEENASRKINYAIASSVTANARCDLYSEIDKIEMCRSKRVLYFDTDSIIFASKPGEYKPKLGDYLGEMTDEIVTEFGIGARIVEFVSCGPKNYGFHVVLPNNESRYVLKCKGIRMSAEAAAIITFKQMVEIATRYRDGEEVQVKVPQFNIYSDFAQNVYTKKFDKIYRAVSDKRRIVEAEMYTRPYGFVE</sequence>
<dbReference type="PANTHER" id="PTHR33568">
    <property type="entry name" value="DNA POLYMERASE"/>
    <property type="match status" value="1"/>
</dbReference>
<comment type="caution">
    <text evidence="1">The sequence shown here is derived from an EMBL/GenBank/DDBJ whole genome shotgun (WGS) entry which is preliminary data.</text>
</comment>